<gene>
    <name evidence="22" type="ORF">AMAG_09336</name>
</gene>
<keyword evidence="9" id="KW-0443">Lipid metabolism</keyword>
<evidence type="ECO:0000256" key="11">
    <source>
        <dbReference type="ARBA" id="ARBA00023136"/>
    </source>
</evidence>
<dbReference type="STRING" id="578462.A0A0L0SP92"/>
<evidence type="ECO:0000256" key="1">
    <source>
        <dbReference type="ARBA" id="ARBA00004275"/>
    </source>
</evidence>
<evidence type="ECO:0000256" key="20">
    <source>
        <dbReference type="SAM" id="MobiDB-lite"/>
    </source>
</evidence>
<protein>
    <recommendedName>
        <fullName evidence="17">Carnitine O-acetyltransferase, mitochondrial</fullName>
        <ecNumber evidence="16">2.3.1.7</ecNumber>
    </recommendedName>
</protein>
<dbReference type="Proteomes" id="UP000054350">
    <property type="component" value="Unassembled WGS sequence"/>
</dbReference>
<dbReference type="InterPro" id="IPR042231">
    <property type="entry name" value="Cho/carn_acyl_trans_2"/>
</dbReference>
<accession>A0A0L0SP92</accession>
<dbReference type="PANTHER" id="PTHR22589:SF103">
    <property type="entry name" value="CARNITINE O-ACETYL-TRANSFERASE, ISOFORM A-RELATED"/>
    <property type="match status" value="1"/>
</dbReference>
<dbReference type="Pfam" id="PF00755">
    <property type="entry name" value="Carn_acyltransf"/>
    <property type="match status" value="1"/>
</dbReference>
<sequence length="676" mass="74742">MELLLPTGNPRRGFKAGPHPPDSTGQPFSFSLPLSLFPLFSLSFSSIPHPLFRSRALTARTRPSTPTAMQSTSTYLPTVKPEGKLFAAQATLPKLPVPTLDETLAKYLLTVRPLLSDADYARTEAAVREFAKPGGQGEQLQQRLLDRAEAEKATSWLASWWNDYAYMAYRDPVVINVNYFFQFVDDRLRRAQTERAASLIQAAVAFRKLVVSQELPPEMARTTPLCSVQYQYLFNSCRIPKKPSDVPATFDPATHNHVVVIRKNQFFVFDVIDASGRTLSTAEIQAQLDAIVEQAGDVTDLPLGALTTENRDTWTEVRDKLVKLPGNAERLETLESALFVVALDDSAPVTRDEVGRALWHGDGRNRWFDKSMQFVVFANGKAGFNGEHSMMDATPTGRLCEWILHNLAANKIDHGEPAAEALPKPEKLDFVVTSGIAQSVRDAEAKFDTVADKHELHVCAFDGYGKGLIKTFGVSPDAYVQMALQLAYYKMYGVSKPTYESAQTRKFAYGRTETGRSVSCESVAFVKAMEDPSTTPEERVALCKKAIAYHGKYMKDASEGKGVDRHLLGLRLLVQPGEPQPSIFADPAYAASCHWNLSTSQLTSEYFDGYGWGEVVADGYGLAYMIKNNSIHVNMVSQKLGAQQLRHYMVEALQDMRSAFAAVVARNGAGAPKSQL</sequence>
<dbReference type="GO" id="GO:0004092">
    <property type="term" value="F:carnitine O-acetyltransferase activity"/>
    <property type="evidence" value="ECO:0007669"/>
    <property type="project" value="UniProtKB-EC"/>
</dbReference>
<evidence type="ECO:0000256" key="2">
    <source>
        <dbReference type="ARBA" id="ARBA00004443"/>
    </source>
</evidence>
<dbReference type="GO" id="GO:0006631">
    <property type="term" value="P:fatty acid metabolic process"/>
    <property type="evidence" value="ECO:0007669"/>
    <property type="project" value="UniProtKB-KW"/>
</dbReference>
<evidence type="ECO:0000256" key="10">
    <source>
        <dbReference type="ARBA" id="ARBA00023128"/>
    </source>
</evidence>
<evidence type="ECO:0000256" key="15">
    <source>
        <dbReference type="ARBA" id="ARBA00053195"/>
    </source>
</evidence>
<dbReference type="InterPro" id="IPR023213">
    <property type="entry name" value="CAT-like_dom_sf"/>
</dbReference>
<comment type="subcellular location">
    <subcellularLocation>
        <location evidence="2">Mitochondrion inner membrane</location>
        <topology evidence="2">Peripheral membrane protein</topology>
        <orientation evidence="2">Matrix side</orientation>
    </subcellularLocation>
    <subcellularLocation>
        <location evidence="1">Peroxisome</location>
    </subcellularLocation>
</comment>
<evidence type="ECO:0000256" key="9">
    <source>
        <dbReference type="ARBA" id="ARBA00023098"/>
    </source>
</evidence>
<evidence type="ECO:0000256" key="5">
    <source>
        <dbReference type="ARBA" id="ARBA00022679"/>
    </source>
</evidence>
<dbReference type="FunFam" id="3.30.559.70:FF:000007">
    <property type="entry name" value="Carnitine O-acetyltransferase, mitochondrial"/>
    <property type="match status" value="1"/>
</dbReference>
<dbReference type="OMA" id="KMDGTPT"/>
<evidence type="ECO:0000256" key="3">
    <source>
        <dbReference type="ARBA" id="ARBA00005232"/>
    </source>
</evidence>
<feature type="domain" description="Choline/carnitine acyltransferase" evidence="21">
    <location>
        <begin position="95"/>
        <end position="653"/>
    </location>
</feature>
<dbReference type="Gene3D" id="3.30.559.10">
    <property type="entry name" value="Chloramphenicol acetyltransferase-like domain"/>
    <property type="match status" value="1"/>
</dbReference>
<evidence type="ECO:0000313" key="23">
    <source>
        <dbReference type="Proteomes" id="UP000054350"/>
    </source>
</evidence>
<dbReference type="PANTHER" id="PTHR22589">
    <property type="entry name" value="CARNITINE O-ACYLTRANSFERASE"/>
    <property type="match status" value="1"/>
</dbReference>
<dbReference type="SUPFAM" id="SSF52777">
    <property type="entry name" value="CoA-dependent acyltransferases"/>
    <property type="match status" value="2"/>
</dbReference>
<keyword evidence="8" id="KW-0809">Transit peptide</keyword>
<reference evidence="22 23" key="1">
    <citation type="submission" date="2009-11" db="EMBL/GenBank/DDBJ databases">
        <title>Annotation of Allomyces macrogynus ATCC 38327.</title>
        <authorList>
            <consortium name="The Broad Institute Genome Sequencing Platform"/>
            <person name="Russ C."/>
            <person name="Cuomo C."/>
            <person name="Burger G."/>
            <person name="Gray M.W."/>
            <person name="Holland P.W.H."/>
            <person name="King N."/>
            <person name="Lang F.B.F."/>
            <person name="Roger A.J."/>
            <person name="Ruiz-Trillo I."/>
            <person name="Young S.K."/>
            <person name="Zeng Q."/>
            <person name="Gargeya S."/>
            <person name="Fitzgerald M."/>
            <person name="Haas B."/>
            <person name="Abouelleil A."/>
            <person name="Alvarado L."/>
            <person name="Arachchi H.M."/>
            <person name="Berlin A."/>
            <person name="Chapman S.B."/>
            <person name="Gearin G."/>
            <person name="Goldberg J."/>
            <person name="Griggs A."/>
            <person name="Gujja S."/>
            <person name="Hansen M."/>
            <person name="Heiman D."/>
            <person name="Howarth C."/>
            <person name="Larimer J."/>
            <person name="Lui A."/>
            <person name="MacDonald P.J.P."/>
            <person name="McCowen C."/>
            <person name="Montmayeur A."/>
            <person name="Murphy C."/>
            <person name="Neiman D."/>
            <person name="Pearson M."/>
            <person name="Priest M."/>
            <person name="Roberts A."/>
            <person name="Saif S."/>
            <person name="Shea T."/>
            <person name="Sisk P."/>
            <person name="Stolte C."/>
            <person name="Sykes S."/>
            <person name="Wortman J."/>
            <person name="Nusbaum C."/>
            <person name="Birren B."/>
        </authorList>
    </citation>
    <scope>NUCLEOTIDE SEQUENCE [LARGE SCALE GENOMIC DNA]</scope>
    <source>
        <strain evidence="22 23">ATCC 38327</strain>
    </source>
</reference>
<name>A0A0L0SP92_ALLM3</name>
<evidence type="ECO:0000256" key="17">
    <source>
        <dbReference type="ARBA" id="ARBA00073438"/>
    </source>
</evidence>
<feature type="active site" description="Proton acceptor" evidence="18">
    <location>
        <position position="388"/>
    </location>
</feature>
<evidence type="ECO:0000256" key="12">
    <source>
        <dbReference type="ARBA" id="ARBA00023140"/>
    </source>
</evidence>
<dbReference type="InterPro" id="IPR000542">
    <property type="entry name" value="Carn_acyl_trans"/>
</dbReference>
<evidence type="ECO:0000256" key="6">
    <source>
        <dbReference type="ARBA" id="ARBA00022792"/>
    </source>
</evidence>
<keyword evidence="7" id="KW-0276">Fatty acid metabolism</keyword>
<dbReference type="PROSITE" id="PS00439">
    <property type="entry name" value="ACYLTRANSF_C_1"/>
    <property type="match status" value="1"/>
</dbReference>
<dbReference type="AlphaFoldDB" id="A0A0L0SP92"/>
<dbReference type="InterPro" id="IPR039551">
    <property type="entry name" value="Cho/carn_acyl_trans"/>
</dbReference>
<keyword evidence="11" id="KW-0472">Membrane</keyword>
<proteinExistence type="inferred from homology"/>
<comment type="catalytic activity">
    <reaction evidence="14">
        <text>(R)-carnitine + acetyl-CoA = O-acetyl-(R)-carnitine + CoA</text>
        <dbReference type="Rhea" id="RHEA:21136"/>
        <dbReference type="ChEBI" id="CHEBI:16347"/>
        <dbReference type="ChEBI" id="CHEBI:57287"/>
        <dbReference type="ChEBI" id="CHEBI:57288"/>
        <dbReference type="ChEBI" id="CHEBI:57589"/>
        <dbReference type="EC" id="2.3.1.7"/>
    </reaction>
</comment>
<keyword evidence="4" id="KW-0813">Transport</keyword>
<evidence type="ECO:0000256" key="14">
    <source>
        <dbReference type="ARBA" id="ARBA00052702"/>
    </source>
</evidence>
<feature type="region of interest" description="Disordered" evidence="20">
    <location>
        <begin position="1"/>
        <end position="25"/>
    </location>
</feature>
<dbReference type="VEuPathDB" id="FungiDB:AMAG_09336"/>
<comment type="similarity">
    <text evidence="3 19">Belongs to the carnitine/choline acetyltransferase family.</text>
</comment>
<evidence type="ECO:0000256" key="13">
    <source>
        <dbReference type="ARBA" id="ARBA00023315"/>
    </source>
</evidence>
<evidence type="ECO:0000256" key="4">
    <source>
        <dbReference type="ARBA" id="ARBA00022448"/>
    </source>
</evidence>
<keyword evidence="6" id="KW-0999">Mitochondrion inner membrane</keyword>
<comment type="function">
    <text evidence="15">Carnitine acetylase is specific for short chain fatty acids. Carnitine acetylase seems to affect the flux through the pyruvate dehydrogenase complex. It may be involved as well in the transport of acetyl-CoA into mitochondria.</text>
</comment>
<keyword evidence="12" id="KW-0576">Peroxisome</keyword>
<keyword evidence="13 19" id="KW-0012">Acyltransferase</keyword>
<reference evidence="23" key="2">
    <citation type="submission" date="2009-11" db="EMBL/GenBank/DDBJ databases">
        <title>The Genome Sequence of Allomyces macrogynus strain ATCC 38327.</title>
        <authorList>
            <consortium name="The Broad Institute Genome Sequencing Platform"/>
            <person name="Russ C."/>
            <person name="Cuomo C."/>
            <person name="Shea T."/>
            <person name="Young S.K."/>
            <person name="Zeng Q."/>
            <person name="Koehrsen M."/>
            <person name="Haas B."/>
            <person name="Borodovsky M."/>
            <person name="Guigo R."/>
            <person name="Alvarado L."/>
            <person name="Berlin A."/>
            <person name="Borenstein D."/>
            <person name="Chen Z."/>
            <person name="Engels R."/>
            <person name="Freedman E."/>
            <person name="Gellesch M."/>
            <person name="Goldberg J."/>
            <person name="Griggs A."/>
            <person name="Gujja S."/>
            <person name="Heiman D."/>
            <person name="Hepburn T."/>
            <person name="Howarth C."/>
            <person name="Jen D."/>
            <person name="Larson L."/>
            <person name="Lewis B."/>
            <person name="Mehta T."/>
            <person name="Park D."/>
            <person name="Pearson M."/>
            <person name="Roberts A."/>
            <person name="Saif S."/>
            <person name="Shenoy N."/>
            <person name="Sisk P."/>
            <person name="Stolte C."/>
            <person name="Sykes S."/>
            <person name="Walk T."/>
            <person name="White J."/>
            <person name="Yandava C."/>
            <person name="Burger G."/>
            <person name="Gray M.W."/>
            <person name="Holland P.W.H."/>
            <person name="King N."/>
            <person name="Lang F.B.F."/>
            <person name="Roger A.J."/>
            <person name="Ruiz-Trillo I."/>
            <person name="Lander E."/>
            <person name="Nusbaum C."/>
        </authorList>
    </citation>
    <scope>NUCLEOTIDE SEQUENCE [LARGE SCALE GENOMIC DNA]</scope>
    <source>
        <strain evidence="23">ATCC 38327</strain>
    </source>
</reference>
<evidence type="ECO:0000256" key="7">
    <source>
        <dbReference type="ARBA" id="ARBA00022832"/>
    </source>
</evidence>
<evidence type="ECO:0000256" key="19">
    <source>
        <dbReference type="RuleBase" id="RU003801"/>
    </source>
</evidence>
<dbReference type="GO" id="GO:0009437">
    <property type="term" value="P:carnitine metabolic process"/>
    <property type="evidence" value="ECO:0007669"/>
    <property type="project" value="TreeGrafter"/>
</dbReference>
<dbReference type="GO" id="GO:0005777">
    <property type="term" value="C:peroxisome"/>
    <property type="evidence" value="ECO:0007669"/>
    <property type="project" value="UniProtKB-SubCell"/>
</dbReference>
<organism evidence="22 23">
    <name type="scientific">Allomyces macrogynus (strain ATCC 38327)</name>
    <name type="common">Allomyces javanicus var. macrogynus</name>
    <dbReference type="NCBI Taxonomy" id="578462"/>
    <lineage>
        <taxon>Eukaryota</taxon>
        <taxon>Fungi</taxon>
        <taxon>Fungi incertae sedis</taxon>
        <taxon>Blastocladiomycota</taxon>
        <taxon>Blastocladiomycetes</taxon>
        <taxon>Blastocladiales</taxon>
        <taxon>Blastocladiaceae</taxon>
        <taxon>Allomyces</taxon>
    </lineage>
</organism>
<dbReference type="PROSITE" id="PS00440">
    <property type="entry name" value="ACYLTRANSF_C_2"/>
    <property type="match status" value="1"/>
</dbReference>
<evidence type="ECO:0000256" key="8">
    <source>
        <dbReference type="ARBA" id="ARBA00022946"/>
    </source>
</evidence>
<evidence type="ECO:0000313" key="22">
    <source>
        <dbReference type="EMBL" id="KNE64307.1"/>
    </source>
</evidence>
<dbReference type="Gene3D" id="3.30.559.70">
    <property type="entry name" value="Choline/Carnitine o-acyltransferase, domain 2"/>
    <property type="match status" value="1"/>
</dbReference>
<keyword evidence="5 19" id="KW-0808">Transferase</keyword>
<dbReference type="GO" id="GO:0005743">
    <property type="term" value="C:mitochondrial inner membrane"/>
    <property type="evidence" value="ECO:0007669"/>
    <property type="project" value="UniProtKB-SubCell"/>
</dbReference>
<evidence type="ECO:0000259" key="21">
    <source>
        <dbReference type="Pfam" id="PF00755"/>
    </source>
</evidence>
<dbReference type="EMBL" id="GG745344">
    <property type="protein sequence ID" value="KNE64307.1"/>
    <property type="molecule type" value="Genomic_DNA"/>
</dbReference>
<keyword evidence="23" id="KW-1185">Reference proteome</keyword>
<evidence type="ECO:0000256" key="16">
    <source>
        <dbReference type="ARBA" id="ARBA00066910"/>
    </source>
</evidence>
<dbReference type="EC" id="2.3.1.7" evidence="16"/>
<dbReference type="eggNOG" id="KOG3717">
    <property type="taxonomic scope" value="Eukaryota"/>
</dbReference>
<evidence type="ECO:0000256" key="18">
    <source>
        <dbReference type="PIRSR" id="PIRSR600542-1"/>
    </source>
</evidence>
<keyword evidence="10" id="KW-0496">Mitochondrion</keyword>
<dbReference type="OrthoDB" id="240216at2759"/>